<dbReference type="VEuPathDB" id="TriTrypDB:TcIL3000.11.11890"/>
<proteinExistence type="predicted"/>
<name>G0V225_TRYCI</name>
<dbReference type="EMBL" id="HE575324">
    <property type="protein sequence ID" value="CCC95697.1"/>
    <property type="molecule type" value="Genomic_DNA"/>
</dbReference>
<accession>G0V225</accession>
<reference evidence="1" key="1">
    <citation type="journal article" date="2012" name="Proc. Natl. Acad. Sci. U.S.A.">
        <title>Antigenic diversity is generated by distinct evolutionary mechanisms in African trypanosome species.</title>
        <authorList>
            <person name="Jackson A.P."/>
            <person name="Berry A."/>
            <person name="Aslett M."/>
            <person name="Allison H.C."/>
            <person name="Burton P."/>
            <person name="Vavrova-Anderson J."/>
            <person name="Brown R."/>
            <person name="Browne H."/>
            <person name="Corton N."/>
            <person name="Hauser H."/>
            <person name="Gamble J."/>
            <person name="Gilderthorp R."/>
            <person name="Marcello L."/>
            <person name="McQuillan J."/>
            <person name="Otto T.D."/>
            <person name="Quail M.A."/>
            <person name="Sanders M.J."/>
            <person name="van Tonder A."/>
            <person name="Ginger M.L."/>
            <person name="Field M.C."/>
            <person name="Barry J.D."/>
            <person name="Hertz-Fowler C."/>
            <person name="Berriman M."/>
        </authorList>
    </citation>
    <scope>NUCLEOTIDE SEQUENCE</scope>
    <source>
        <strain evidence="1">IL3000</strain>
    </source>
</reference>
<sequence length="209" mass="23371">MCDHRLQDATRPTYDELVLQWIDNAKGLCKEDRLRVLQTTKDNLSAQANARAVETRARAQSLLMELEADVDPATRRERAVAVSTGTNASTIRECLSQSCMMAVRFGHRTVQRLANVENVAAALADHNSKAKGYWGVSGEPRTCLTPSSAGAGVFVWTRFATDYEGEVITFYDEHLFDDFEHVRCIQRTLVADNVLAEEDIRSVMFSNDP</sequence>
<protein>
    <submittedName>
        <fullName evidence="1">Uncharacterized protein TCIL3000_11_11890</fullName>
    </submittedName>
</protein>
<evidence type="ECO:0000313" key="1">
    <source>
        <dbReference type="EMBL" id="CCC95697.1"/>
    </source>
</evidence>
<dbReference type="AlphaFoldDB" id="G0V225"/>
<gene>
    <name evidence="1" type="ORF">TCIL3000_11_11890</name>
</gene>
<organism evidence="1">
    <name type="scientific">Trypanosoma congolense (strain IL3000)</name>
    <dbReference type="NCBI Taxonomy" id="1068625"/>
    <lineage>
        <taxon>Eukaryota</taxon>
        <taxon>Discoba</taxon>
        <taxon>Euglenozoa</taxon>
        <taxon>Kinetoplastea</taxon>
        <taxon>Metakinetoplastina</taxon>
        <taxon>Trypanosomatida</taxon>
        <taxon>Trypanosomatidae</taxon>
        <taxon>Trypanosoma</taxon>
        <taxon>Nannomonas</taxon>
    </lineage>
</organism>